<organism evidence="2 3">
    <name type="scientific">Stentor coeruleus</name>
    <dbReference type="NCBI Taxonomy" id="5963"/>
    <lineage>
        <taxon>Eukaryota</taxon>
        <taxon>Sar</taxon>
        <taxon>Alveolata</taxon>
        <taxon>Ciliophora</taxon>
        <taxon>Postciliodesmatophora</taxon>
        <taxon>Heterotrichea</taxon>
        <taxon>Heterotrichida</taxon>
        <taxon>Stentoridae</taxon>
        <taxon>Stentor</taxon>
    </lineage>
</organism>
<feature type="domain" description="PX" evidence="1">
    <location>
        <begin position="11"/>
        <end position="148"/>
    </location>
</feature>
<evidence type="ECO:0000313" key="2">
    <source>
        <dbReference type="EMBL" id="OMJ68894.1"/>
    </source>
</evidence>
<dbReference type="AlphaFoldDB" id="A0A1R2AWK3"/>
<accession>A0A1R2AWK3</accession>
<proteinExistence type="predicted"/>
<dbReference type="InterPro" id="IPR001683">
    <property type="entry name" value="PX_dom"/>
</dbReference>
<comment type="caution">
    <text evidence="2">The sequence shown here is derived from an EMBL/GenBank/DDBJ whole genome shotgun (WGS) entry which is preliminary data.</text>
</comment>
<sequence length="524" mass="61142">MEGGIEIYVPRAFPKQSSSIFSTTFTVTPTQLYEIRVKLSQTNEIVSFKRYSELLHLSEKLTPLIRQERILLPKFPSKKLNKLDESLIIQRRTLLEQWLKSAISHKVLQEKILIFLDYVAAPQNQDPKAKISPDELLITEFVEKISKDDRNKMKLIENFTWNFFLKKRSVQQNYINQLIECLVPLCGCEFVGSKALDVLSKMTTSDYFRDFVIVSRILTSFPPRFLKSMCLNEYLTKKRFSDCQIQAYNLCKNIQENLSSTELTEILNYDEEALRVFQNWGLETVTELPRAVSVIVQDWRPMVQTKDIMFKFRFIGKDLEITGNIYAEATISRIIDILTVPSERKKWDLRLVDMKPIAEIQGFTFTYLADRTLYEFHTSLKQTQTSSLATLDFQTTCYMFKQPNSILGHFSSYFAIEQCDDQVSSTKDSEDKIFLDESKTSSKVKINWNAHYCEASYHLIRGDLFQEADILRKTFELFIDIAEFREDKAKTAQQLENPILQAFERKKLTKTNSLFMGNELNLTK</sequence>
<name>A0A1R2AWK3_9CILI</name>
<reference evidence="2 3" key="1">
    <citation type="submission" date="2016-11" db="EMBL/GenBank/DDBJ databases">
        <title>The macronuclear genome of Stentor coeruleus: a giant cell with tiny introns.</title>
        <authorList>
            <person name="Slabodnick M."/>
            <person name="Ruby J.G."/>
            <person name="Reiff S.B."/>
            <person name="Swart E.C."/>
            <person name="Gosai S."/>
            <person name="Prabakaran S."/>
            <person name="Witkowska E."/>
            <person name="Larue G.E."/>
            <person name="Fisher S."/>
            <person name="Freeman R.M."/>
            <person name="Gunawardena J."/>
            <person name="Chu W."/>
            <person name="Stover N.A."/>
            <person name="Gregory B.D."/>
            <person name="Nowacki M."/>
            <person name="Derisi J."/>
            <person name="Roy S.W."/>
            <person name="Marshall W.F."/>
            <person name="Sood P."/>
        </authorList>
    </citation>
    <scope>NUCLEOTIDE SEQUENCE [LARGE SCALE GENOMIC DNA]</scope>
    <source>
        <strain evidence="2">WM001</strain>
    </source>
</reference>
<dbReference type="GO" id="GO:0035091">
    <property type="term" value="F:phosphatidylinositol binding"/>
    <property type="evidence" value="ECO:0007669"/>
    <property type="project" value="InterPro"/>
</dbReference>
<dbReference type="OrthoDB" id="437742at2759"/>
<protein>
    <recommendedName>
        <fullName evidence="1">PX domain-containing protein</fullName>
    </recommendedName>
</protein>
<dbReference type="Pfam" id="PF00787">
    <property type="entry name" value="PX"/>
    <property type="match status" value="1"/>
</dbReference>
<dbReference type="Proteomes" id="UP000187209">
    <property type="component" value="Unassembled WGS sequence"/>
</dbReference>
<dbReference type="InterPro" id="IPR036871">
    <property type="entry name" value="PX_dom_sf"/>
</dbReference>
<dbReference type="EMBL" id="MPUH01001267">
    <property type="protein sequence ID" value="OMJ68894.1"/>
    <property type="molecule type" value="Genomic_DNA"/>
</dbReference>
<evidence type="ECO:0000259" key="1">
    <source>
        <dbReference type="PROSITE" id="PS50195"/>
    </source>
</evidence>
<gene>
    <name evidence="2" type="ORF">SteCoe_33531</name>
</gene>
<dbReference type="SUPFAM" id="SSF64268">
    <property type="entry name" value="PX domain"/>
    <property type="match status" value="1"/>
</dbReference>
<dbReference type="SMART" id="SM00312">
    <property type="entry name" value="PX"/>
    <property type="match status" value="1"/>
</dbReference>
<dbReference type="Gene3D" id="3.30.1520.10">
    <property type="entry name" value="Phox-like domain"/>
    <property type="match status" value="1"/>
</dbReference>
<keyword evidence="3" id="KW-1185">Reference proteome</keyword>
<dbReference type="CDD" id="cd06093">
    <property type="entry name" value="PX_domain"/>
    <property type="match status" value="1"/>
</dbReference>
<evidence type="ECO:0000313" key="3">
    <source>
        <dbReference type="Proteomes" id="UP000187209"/>
    </source>
</evidence>
<dbReference type="PROSITE" id="PS50195">
    <property type="entry name" value="PX"/>
    <property type="match status" value="1"/>
</dbReference>